<dbReference type="AlphaFoldDB" id="A0A917L1X5"/>
<protein>
    <submittedName>
        <fullName evidence="2">Uncharacterized protein</fullName>
    </submittedName>
</protein>
<feature type="compositionally biased region" description="Basic residues" evidence="1">
    <location>
        <begin position="68"/>
        <end position="77"/>
    </location>
</feature>
<dbReference type="EMBL" id="BMKW01000020">
    <property type="protein sequence ID" value="GGJ40862.1"/>
    <property type="molecule type" value="Genomic_DNA"/>
</dbReference>
<gene>
    <name evidence="2" type="ORF">GCM10011320_55640</name>
</gene>
<feature type="region of interest" description="Disordered" evidence="1">
    <location>
        <begin position="1"/>
        <end position="22"/>
    </location>
</feature>
<dbReference type="RefSeq" id="WP_188973029.1">
    <property type="nucleotide sequence ID" value="NZ_BMKW01000020.1"/>
</dbReference>
<accession>A0A917L1X5</accession>
<proteinExistence type="predicted"/>
<feature type="compositionally biased region" description="Basic and acidic residues" evidence="1">
    <location>
        <begin position="10"/>
        <end position="22"/>
    </location>
</feature>
<evidence type="ECO:0000313" key="3">
    <source>
        <dbReference type="Proteomes" id="UP000661507"/>
    </source>
</evidence>
<reference evidence="2" key="2">
    <citation type="submission" date="2020-09" db="EMBL/GenBank/DDBJ databases">
        <authorList>
            <person name="Sun Q."/>
            <person name="Zhou Y."/>
        </authorList>
    </citation>
    <scope>NUCLEOTIDE SEQUENCE</scope>
    <source>
        <strain evidence="2">CGMCC 1.3617</strain>
    </source>
</reference>
<evidence type="ECO:0000313" key="2">
    <source>
        <dbReference type="EMBL" id="GGJ40862.1"/>
    </source>
</evidence>
<keyword evidence="3" id="KW-1185">Reference proteome</keyword>
<comment type="caution">
    <text evidence="2">The sequence shown here is derived from an EMBL/GenBank/DDBJ whole genome shotgun (WGS) entry which is preliminary data.</text>
</comment>
<feature type="region of interest" description="Disordered" evidence="1">
    <location>
        <begin position="50"/>
        <end position="77"/>
    </location>
</feature>
<reference evidence="2" key="1">
    <citation type="journal article" date="2014" name="Int. J. Syst. Evol. Microbiol.">
        <title>Complete genome sequence of Corynebacterium casei LMG S-19264T (=DSM 44701T), isolated from a smear-ripened cheese.</title>
        <authorList>
            <consortium name="US DOE Joint Genome Institute (JGI-PGF)"/>
            <person name="Walter F."/>
            <person name="Albersmeier A."/>
            <person name="Kalinowski J."/>
            <person name="Ruckert C."/>
        </authorList>
    </citation>
    <scope>NUCLEOTIDE SEQUENCE</scope>
    <source>
        <strain evidence="2">CGMCC 1.3617</strain>
    </source>
</reference>
<organism evidence="2 3">
    <name type="scientific">Neoroseomonas lacus</name>
    <dbReference type="NCBI Taxonomy" id="287609"/>
    <lineage>
        <taxon>Bacteria</taxon>
        <taxon>Pseudomonadati</taxon>
        <taxon>Pseudomonadota</taxon>
        <taxon>Alphaproteobacteria</taxon>
        <taxon>Acetobacterales</taxon>
        <taxon>Acetobacteraceae</taxon>
        <taxon>Neoroseomonas</taxon>
    </lineage>
</organism>
<dbReference type="Proteomes" id="UP000661507">
    <property type="component" value="Unassembled WGS sequence"/>
</dbReference>
<sequence length="77" mass="8430">MGEPFEISTESDRGRESDEHSVDRANDALRALARALARLVARANWAEGLRSDAASPFQDTPAPTAKILRLRGRNAAR</sequence>
<name>A0A917L1X5_9PROT</name>
<evidence type="ECO:0000256" key="1">
    <source>
        <dbReference type="SAM" id="MobiDB-lite"/>
    </source>
</evidence>